<comment type="catalytic activity">
    <reaction evidence="11">
        <text>an alpha-D-Man-(1-&gt;2)-alpha-D-Man-(1-&gt;2)-alpha-D-Man-(1-&gt;3)-[alpha-D-Man-(1-&gt;2)-alpha-D-Man-(1-&gt;3)-alpha-D-Man-(1-&gt;6)]-beta-D-Man-(1-&gt;4)-beta-D-GlcNAc-(1-&gt;4)-alpha-D-GlcNAc-diphospho-di-trans,poly-cis-dolichol + a di-trans,poly-cis-dolichyl beta-D-mannosyl phosphate = an alpha-D-Man-(1-&gt;2)-alpha-D-Man-(1-&gt;2)-alpha-D-Man-(1-&gt;3)-[alpha-D-Man-(1-&gt;2)-alpha-D-Man-(1-&gt;3)-[alpha-D-Man-(1-&gt;6)]-alpha-D-Man-(1-&gt;6)]-beta-D-Man-(1-&gt;4)-beta-D-GlcNAc-(1-&gt;4)-alpha-D-GlcNAc-diphospho-di-trans,poly-cis-dolichol + a di-trans,poly-cis-dolichyl phosphate + H(+)</text>
        <dbReference type="Rhea" id="RHEA:29535"/>
        <dbReference type="Rhea" id="RHEA-COMP:19498"/>
        <dbReference type="Rhea" id="RHEA-COMP:19501"/>
        <dbReference type="Rhea" id="RHEA-COMP:19518"/>
        <dbReference type="Rhea" id="RHEA-COMP:19519"/>
        <dbReference type="ChEBI" id="CHEBI:15378"/>
        <dbReference type="ChEBI" id="CHEBI:57683"/>
        <dbReference type="ChEBI" id="CHEBI:58211"/>
        <dbReference type="ChEBI" id="CHEBI:132517"/>
        <dbReference type="ChEBI" id="CHEBI:132519"/>
        <dbReference type="EC" id="2.4.1.260"/>
    </reaction>
    <physiologicalReaction direction="left-to-right" evidence="11">
        <dbReference type="Rhea" id="RHEA:29536"/>
    </physiologicalReaction>
</comment>
<evidence type="ECO:0000256" key="7">
    <source>
        <dbReference type="ARBA" id="ARBA00022824"/>
    </source>
</evidence>
<dbReference type="Proteomes" id="UP000027265">
    <property type="component" value="Unassembled WGS sequence"/>
</dbReference>
<proteinExistence type="inferred from homology"/>
<feature type="transmembrane region" description="Helical" evidence="12">
    <location>
        <begin position="319"/>
        <end position="339"/>
    </location>
</feature>
<evidence type="ECO:0000256" key="9">
    <source>
        <dbReference type="ARBA" id="ARBA00023136"/>
    </source>
</evidence>
<keyword evidence="8 12" id="KW-1133">Transmembrane helix</keyword>
<keyword evidence="15" id="KW-1185">Reference proteome</keyword>
<gene>
    <name evidence="14" type="ORF">JAAARDRAFT_39891</name>
</gene>
<evidence type="ECO:0000256" key="3">
    <source>
        <dbReference type="ARBA" id="ARBA00007063"/>
    </source>
</evidence>
<dbReference type="EMBL" id="KL197738">
    <property type="protein sequence ID" value="KDQ52640.1"/>
    <property type="molecule type" value="Genomic_DNA"/>
</dbReference>
<dbReference type="GO" id="GO:0052917">
    <property type="term" value="F:dol-P-Man:Man(7)GlcNAc(2)-PP-Dol alpha-1,6-mannosyltransferase activity"/>
    <property type="evidence" value="ECO:0007669"/>
    <property type="project" value="UniProtKB-EC"/>
</dbReference>
<evidence type="ECO:0000256" key="13">
    <source>
        <dbReference type="SAM" id="SignalP"/>
    </source>
</evidence>
<protein>
    <recommendedName>
        <fullName evidence="12">Mannosyltransferase</fullName>
        <ecNumber evidence="12">2.4.1.-</ecNumber>
    </recommendedName>
</protein>
<keyword evidence="7 12" id="KW-0256">Endoplasmic reticulum</keyword>
<feature type="transmembrane region" description="Helical" evidence="12">
    <location>
        <begin position="351"/>
        <end position="373"/>
    </location>
</feature>
<dbReference type="GO" id="GO:0006487">
    <property type="term" value="P:protein N-linked glycosylation"/>
    <property type="evidence" value="ECO:0007669"/>
    <property type="project" value="TreeGrafter"/>
</dbReference>
<dbReference type="FunCoup" id="A0A067PFM1">
    <property type="interactions" value="173"/>
</dbReference>
<dbReference type="InterPro" id="IPR005599">
    <property type="entry name" value="GPI_mannosylTrfase"/>
</dbReference>
<dbReference type="HOGENOM" id="CLU_008917_4_2_1"/>
<keyword evidence="9 12" id="KW-0472">Membrane</keyword>
<evidence type="ECO:0000256" key="1">
    <source>
        <dbReference type="ARBA" id="ARBA00004477"/>
    </source>
</evidence>
<keyword evidence="13" id="KW-0732">Signal</keyword>
<dbReference type="InParanoid" id="A0A067PFM1"/>
<dbReference type="PANTHER" id="PTHR22760">
    <property type="entry name" value="GLYCOSYLTRANSFERASE"/>
    <property type="match status" value="1"/>
</dbReference>
<dbReference type="OrthoDB" id="19039at2759"/>
<dbReference type="PANTHER" id="PTHR22760:SF1">
    <property type="entry name" value="DOL-P-MAN:MAN(7)GLCNAC(2)-PP-DOL ALPHA-1,6-MANNOSYLTRANSFERASE"/>
    <property type="match status" value="1"/>
</dbReference>
<name>A0A067PFM1_9AGAM</name>
<feature type="transmembrane region" description="Helical" evidence="12">
    <location>
        <begin position="182"/>
        <end position="207"/>
    </location>
</feature>
<keyword evidence="5 14" id="KW-0808">Transferase</keyword>
<dbReference type="GO" id="GO:0005789">
    <property type="term" value="C:endoplasmic reticulum membrane"/>
    <property type="evidence" value="ECO:0007669"/>
    <property type="project" value="UniProtKB-SubCell"/>
</dbReference>
<evidence type="ECO:0000256" key="5">
    <source>
        <dbReference type="ARBA" id="ARBA00022679"/>
    </source>
</evidence>
<feature type="transmembrane region" description="Helical" evidence="12">
    <location>
        <begin position="219"/>
        <end position="239"/>
    </location>
</feature>
<evidence type="ECO:0000256" key="10">
    <source>
        <dbReference type="ARBA" id="ARBA00044721"/>
    </source>
</evidence>
<dbReference type="EC" id="2.4.1.-" evidence="12"/>
<comment type="similarity">
    <text evidence="3 12">Belongs to the glycosyltransferase 22 family.</text>
</comment>
<comment type="subcellular location">
    <subcellularLocation>
        <location evidence="1 12">Endoplasmic reticulum membrane</location>
        <topology evidence="1 12">Multi-pass membrane protein</topology>
    </subcellularLocation>
</comment>
<feature type="chain" id="PRO_5001647475" description="Mannosyltransferase" evidence="13">
    <location>
        <begin position="20"/>
        <end position="526"/>
    </location>
</feature>
<dbReference type="UniPathway" id="UPA00378"/>
<dbReference type="STRING" id="933084.A0A067PFM1"/>
<evidence type="ECO:0000313" key="14">
    <source>
        <dbReference type="EMBL" id="KDQ52640.1"/>
    </source>
</evidence>
<evidence type="ECO:0000313" key="15">
    <source>
        <dbReference type="Proteomes" id="UP000027265"/>
    </source>
</evidence>
<feature type="transmembrane region" description="Helical" evidence="12">
    <location>
        <begin position="144"/>
        <end position="162"/>
    </location>
</feature>
<accession>A0A067PFM1</accession>
<feature type="transmembrane region" description="Helical" evidence="12">
    <location>
        <begin position="92"/>
        <end position="111"/>
    </location>
</feature>
<feature type="transmembrane region" description="Helical" evidence="12">
    <location>
        <begin position="295"/>
        <end position="313"/>
    </location>
</feature>
<dbReference type="AlphaFoldDB" id="A0A067PFM1"/>
<feature type="transmembrane region" description="Helical" evidence="12">
    <location>
        <begin position="63"/>
        <end position="86"/>
    </location>
</feature>
<evidence type="ECO:0000256" key="8">
    <source>
        <dbReference type="ARBA" id="ARBA00022989"/>
    </source>
</evidence>
<comment type="pathway">
    <text evidence="2">Protein modification; protein glycosylation.</text>
</comment>
<evidence type="ECO:0000256" key="4">
    <source>
        <dbReference type="ARBA" id="ARBA00022676"/>
    </source>
</evidence>
<keyword evidence="6 12" id="KW-0812">Transmembrane</keyword>
<feature type="signal peptide" evidence="13">
    <location>
        <begin position="1"/>
        <end position="19"/>
    </location>
</feature>
<evidence type="ECO:0000256" key="2">
    <source>
        <dbReference type="ARBA" id="ARBA00004922"/>
    </source>
</evidence>
<evidence type="ECO:0000256" key="6">
    <source>
        <dbReference type="ARBA" id="ARBA00022692"/>
    </source>
</evidence>
<sequence length="526" mass="59393">MSGALDVLIVATGWLHVLLAPYTKVEESFNLHAVHDILMYGVNPSALPHYDHFINPGPVPRSFIGSLLLAYLSTPFIHLAHALGFIQNKFDLQIIVRLTLSTLSTLTLVLLRRRVQSRYGRPTSLFFTLLSISQFHFMFWCGRTLPNIFALILVNLSLYFLIPPNPQRPSPSPSSTTIALSLLTFTCITLRAELILLLGPLALQFLILRRTTFSQLFRIALLVGLPSIAATVLVDSYFWDKLVWPEFGGIWFNVIEGKSSDWGISPWHYYFTSSLPKLLLSSLPLTLLSLRDPRAPPLLLPPLFFISLLSFLAHKEWRFIIYVIPWFNILAARGARVLYSPPPRIPKRLSMLFLTSLISINFILTSLLTLSSISNYPGGEALRTFNEIYKAETSVNVYITNLAAQTGSSLFLQSYSPPHFSSSPPLLSNKNWTYTKAPSLASPNDYTHLILENDPSSFPFISPTEWEVRATIPAFEEWVLEVDLGEVKGHLKGREWGAVGRVLRRAMGRGVGRMVKEEKLWVLERR</sequence>
<keyword evidence="4 12" id="KW-0328">Glycosyltransferase</keyword>
<organism evidence="14 15">
    <name type="scientific">Jaapia argillacea MUCL 33604</name>
    <dbReference type="NCBI Taxonomy" id="933084"/>
    <lineage>
        <taxon>Eukaryota</taxon>
        <taxon>Fungi</taxon>
        <taxon>Dikarya</taxon>
        <taxon>Basidiomycota</taxon>
        <taxon>Agaricomycotina</taxon>
        <taxon>Agaricomycetes</taxon>
        <taxon>Agaricomycetidae</taxon>
        <taxon>Jaapiales</taxon>
        <taxon>Jaapiaceae</taxon>
        <taxon>Jaapia</taxon>
    </lineage>
</organism>
<reference evidence="15" key="1">
    <citation type="journal article" date="2014" name="Proc. Natl. Acad. Sci. U.S.A.">
        <title>Extensive sampling of basidiomycete genomes demonstrates inadequacy of the white-rot/brown-rot paradigm for wood decay fungi.</title>
        <authorList>
            <person name="Riley R."/>
            <person name="Salamov A.A."/>
            <person name="Brown D.W."/>
            <person name="Nagy L.G."/>
            <person name="Floudas D."/>
            <person name="Held B.W."/>
            <person name="Levasseur A."/>
            <person name="Lombard V."/>
            <person name="Morin E."/>
            <person name="Otillar R."/>
            <person name="Lindquist E.A."/>
            <person name="Sun H."/>
            <person name="LaButti K.M."/>
            <person name="Schmutz J."/>
            <person name="Jabbour D."/>
            <person name="Luo H."/>
            <person name="Baker S.E."/>
            <person name="Pisabarro A.G."/>
            <person name="Walton J.D."/>
            <person name="Blanchette R.A."/>
            <person name="Henrissat B."/>
            <person name="Martin F."/>
            <person name="Cullen D."/>
            <person name="Hibbett D.S."/>
            <person name="Grigoriev I.V."/>
        </authorList>
    </citation>
    <scope>NUCLEOTIDE SEQUENCE [LARGE SCALE GENOMIC DNA]</scope>
    <source>
        <strain evidence="15">MUCL 33604</strain>
    </source>
</reference>
<dbReference type="Pfam" id="PF03901">
    <property type="entry name" value="Glyco_transf_22"/>
    <property type="match status" value="1"/>
</dbReference>
<comment type="function">
    <text evidence="10">Mannosyltransferase that operates in the biosynthetic pathway of dolichol-linked oligosaccharides, the glycan precursors employed in protein asparagine (N)-glycosylation. The assembly of dolichol-linked oligosaccharides begins on the cytosolic side of the endoplasmic reticulum membrane and finishes in its lumen. The sequential addition of sugars to dolichol pyrophosphate produces dolichol-linked oligosaccharides containing fourteen sugars, including two GlcNAcs, nine mannoses and three glucoses. Once assembled, the oligosaccharide is transferred from the lipid to nascent proteins by oligosaccharyltransferases. In the lumen of the endoplasmic reticulum, adds the eighth mannose residue in an alpha-1,6 linkage onto Man(7)GlcNAc(2)-PP-dolichol to produce Man(8)GlcNAc(2)-PP-dolichol.</text>
</comment>
<evidence type="ECO:0000256" key="11">
    <source>
        <dbReference type="ARBA" id="ARBA00048899"/>
    </source>
</evidence>
<evidence type="ECO:0000256" key="12">
    <source>
        <dbReference type="RuleBase" id="RU363075"/>
    </source>
</evidence>